<comment type="catalytic activity">
    <reaction evidence="1">
        <text>Release of N-terminal proline from a peptide.</text>
        <dbReference type="EC" id="3.4.11.5"/>
    </reaction>
</comment>
<dbReference type="SUPFAM" id="SSF53474">
    <property type="entry name" value="alpha/beta-Hydrolases"/>
    <property type="match status" value="1"/>
</dbReference>
<protein>
    <recommendedName>
        <fullName evidence="5">Proline iminopeptidase</fullName>
        <ecNumber evidence="4">3.4.11.5</ecNumber>
    </recommendedName>
    <alternativeName>
        <fullName evidence="10">Prolyl aminopeptidase</fullName>
    </alternativeName>
</protein>
<evidence type="ECO:0000313" key="14">
    <source>
        <dbReference type="Proteomes" id="UP000245916"/>
    </source>
</evidence>
<name>A0A2U2J1B9_9SPHN</name>
<dbReference type="EMBL" id="QFFF01000001">
    <property type="protein sequence ID" value="PWG02124.1"/>
    <property type="molecule type" value="Genomic_DNA"/>
</dbReference>
<comment type="subcellular location">
    <subcellularLocation>
        <location evidence="2">Cytoplasm</location>
    </subcellularLocation>
</comment>
<reference evidence="13 14" key="1">
    <citation type="submission" date="2018-05" db="EMBL/GenBank/DDBJ databases">
        <title>Genome of Sphingosinicella humi QZX222.</title>
        <authorList>
            <person name="Qiao Z."/>
            <person name="Wang G."/>
        </authorList>
    </citation>
    <scope>NUCLEOTIDE SEQUENCE [LARGE SCALE GENOMIC DNA]</scope>
    <source>
        <strain evidence="13 14">QZX222</strain>
    </source>
</reference>
<evidence type="ECO:0000256" key="7">
    <source>
        <dbReference type="ARBA" id="ARBA00022490"/>
    </source>
</evidence>
<comment type="similarity">
    <text evidence="3">Belongs to the peptidase S33 family.</text>
</comment>
<dbReference type="RefSeq" id="WP_109270264.1">
    <property type="nucleotide sequence ID" value="NZ_QFFF01000001.1"/>
</dbReference>
<dbReference type="InterPro" id="IPR000073">
    <property type="entry name" value="AB_hydrolase_1"/>
</dbReference>
<evidence type="ECO:0000256" key="1">
    <source>
        <dbReference type="ARBA" id="ARBA00001585"/>
    </source>
</evidence>
<evidence type="ECO:0000256" key="6">
    <source>
        <dbReference type="ARBA" id="ARBA00022438"/>
    </source>
</evidence>
<dbReference type="InterPro" id="IPR029058">
    <property type="entry name" value="AB_hydrolase_fold"/>
</dbReference>
<dbReference type="Proteomes" id="UP000245916">
    <property type="component" value="Unassembled WGS sequence"/>
</dbReference>
<keyword evidence="9 13" id="KW-0378">Hydrolase</keyword>
<dbReference type="InterPro" id="IPR002410">
    <property type="entry name" value="Peptidase_S33"/>
</dbReference>
<keyword evidence="7" id="KW-0963">Cytoplasm</keyword>
<keyword evidence="11" id="KW-0732">Signal</keyword>
<dbReference type="PANTHER" id="PTHR43722:SF1">
    <property type="entry name" value="PROLINE IMINOPEPTIDASE"/>
    <property type="match status" value="1"/>
</dbReference>
<evidence type="ECO:0000256" key="4">
    <source>
        <dbReference type="ARBA" id="ARBA00012568"/>
    </source>
</evidence>
<evidence type="ECO:0000256" key="8">
    <source>
        <dbReference type="ARBA" id="ARBA00022670"/>
    </source>
</evidence>
<evidence type="ECO:0000313" key="13">
    <source>
        <dbReference type="EMBL" id="PWG02124.1"/>
    </source>
</evidence>
<keyword evidence="8" id="KW-0645">Protease</keyword>
<sequence>MLRLPLFLSAVALCAAPVLAAAPDTADPYAASRDIVADIGRIVTPDGVQETFTVELGGARQVVNVRGADRANPVLLFIHGGPGAVEMPIAWSFQRPWEDFFTVVQWDQRGAGRSYPLNDPEAIAPTMTLERYRDDAIQLIEMLRAKYGKRKIFVLGHSWGSAVGLAVAAKRPDLLHAYVGMGQIIDFRENERVGMAWTVEEAHKRGDEAAVREVEALRPYPDSGAFTIDQADGWRKWAIRYGALAAYRPDANFYLRAPRLSPEYSAEDRQAWADGAVFTVKTLFPRLADLSFKDVRRLEVPVIMLLGRHDYATPSSITYEWMGDLSAPKKQVIWFEHSAHLPMIEEPGRTLKALINEVRPLGAVSD</sequence>
<feature type="chain" id="PRO_5015687950" description="Proline iminopeptidase" evidence="11">
    <location>
        <begin position="21"/>
        <end position="366"/>
    </location>
</feature>
<organism evidence="13 14">
    <name type="scientific">Allosphingosinicella humi</name>
    <dbReference type="NCBI Taxonomy" id="2068657"/>
    <lineage>
        <taxon>Bacteria</taxon>
        <taxon>Pseudomonadati</taxon>
        <taxon>Pseudomonadota</taxon>
        <taxon>Alphaproteobacteria</taxon>
        <taxon>Sphingomonadales</taxon>
        <taxon>Sphingomonadaceae</taxon>
        <taxon>Allosphingosinicella</taxon>
    </lineage>
</organism>
<evidence type="ECO:0000259" key="12">
    <source>
        <dbReference type="Pfam" id="PF00561"/>
    </source>
</evidence>
<evidence type="ECO:0000256" key="2">
    <source>
        <dbReference type="ARBA" id="ARBA00004496"/>
    </source>
</evidence>
<feature type="signal peptide" evidence="11">
    <location>
        <begin position="1"/>
        <end position="20"/>
    </location>
</feature>
<dbReference type="PANTHER" id="PTHR43722">
    <property type="entry name" value="PROLINE IMINOPEPTIDASE"/>
    <property type="match status" value="1"/>
</dbReference>
<evidence type="ECO:0000256" key="11">
    <source>
        <dbReference type="SAM" id="SignalP"/>
    </source>
</evidence>
<feature type="domain" description="AB hydrolase-1" evidence="12">
    <location>
        <begin position="73"/>
        <end position="191"/>
    </location>
</feature>
<gene>
    <name evidence="13" type="ORF">DF286_04015</name>
</gene>
<comment type="caution">
    <text evidence="13">The sequence shown here is derived from an EMBL/GenBank/DDBJ whole genome shotgun (WGS) entry which is preliminary data.</text>
</comment>
<evidence type="ECO:0000256" key="10">
    <source>
        <dbReference type="ARBA" id="ARBA00029605"/>
    </source>
</evidence>
<dbReference type="GO" id="GO:0004177">
    <property type="term" value="F:aminopeptidase activity"/>
    <property type="evidence" value="ECO:0007669"/>
    <property type="project" value="UniProtKB-KW"/>
</dbReference>
<dbReference type="AlphaFoldDB" id="A0A2U2J1B9"/>
<proteinExistence type="inferred from homology"/>
<dbReference type="InterPro" id="IPR005944">
    <property type="entry name" value="Pro_iminopeptidase"/>
</dbReference>
<dbReference type="GO" id="GO:0006508">
    <property type="term" value="P:proteolysis"/>
    <property type="evidence" value="ECO:0007669"/>
    <property type="project" value="UniProtKB-KW"/>
</dbReference>
<dbReference type="Gene3D" id="3.40.50.1820">
    <property type="entry name" value="alpha/beta hydrolase"/>
    <property type="match status" value="1"/>
</dbReference>
<dbReference type="OrthoDB" id="9796770at2"/>
<keyword evidence="14" id="KW-1185">Reference proteome</keyword>
<keyword evidence="6" id="KW-0031">Aminopeptidase</keyword>
<dbReference type="EC" id="3.4.11.5" evidence="4"/>
<evidence type="ECO:0000256" key="5">
    <source>
        <dbReference type="ARBA" id="ARBA00021843"/>
    </source>
</evidence>
<dbReference type="GO" id="GO:0005737">
    <property type="term" value="C:cytoplasm"/>
    <property type="evidence" value="ECO:0007669"/>
    <property type="project" value="UniProtKB-SubCell"/>
</dbReference>
<dbReference type="Pfam" id="PF00561">
    <property type="entry name" value="Abhydrolase_1"/>
    <property type="match status" value="1"/>
</dbReference>
<dbReference type="PRINTS" id="PR00793">
    <property type="entry name" value="PROAMNOPTASE"/>
</dbReference>
<evidence type="ECO:0000256" key="3">
    <source>
        <dbReference type="ARBA" id="ARBA00010088"/>
    </source>
</evidence>
<evidence type="ECO:0000256" key="9">
    <source>
        <dbReference type="ARBA" id="ARBA00022801"/>
    </source>
</evidence>
<accession>A0A2U2J1B9</accession>